<gene>
    <name evidence="5" type="ORF">PSALAMII_LOCUS1248</name>
</gene>
<dbReference type="GO" id="GO:0043022">
    <property type="term" value="F:ribosome binding"/>
    <property type="evidence" value="ECO:0007669"/>
    <property type="project" value="InterPro"/>
</dbReference>
<dbReference type="AlphaFoldDB" id="A0A9W4IFN2"/>
<keyword evidence="3" id="KW-0472">Membrane</keyword>
<keyword evidence="3" id="KW-1133">Transmembrane helix</keyword>
<keyword evidence="1" id="KW-0496">Mitochondrion</keyword>
<evidence type="ECO:0000256" key="1">
    <source>
        <dbReference type="PROSITE-ProRule" id="PRU01094"/>
    </source>
</evidence>
<evidence type="ECO:0000313" key="6">
    <source>
        <dbReference type="Proteomes" id="UP001152592"/>
    </source>
</evidence>
<keyword evidence="3" id="KW-0812">Transmembrane</keyword>
<dbReference type="EMBL" id="CAJVPD010000055">
    <property type="protein sequence ID" value="CAG8274627.1"/>
    <property type="molecule type" value="Genomic_DNA"/>
</dbReference>
<dbReference type="PROSITE" id="PS51758">
    <property type="entry name" value="LETM1_RBD"/>
    <property type="match status" value="1"/>
</dbReference>
<accession>A0A9W4IFN2</accession>
<dbReference type="OrthoDB" id="6593433at2759"/>
<reference evidence="5" key="1">
    <citation type="submission" date="2021-07" db="EMBL/GenBank/DDBJ databases">
        <authorList>
            <person name="Branca A.L. A."/>
        </authorList>
    </citation>
    <scope>NUCLEOTIDE SEQUENCE</scope>
</reference>
<evidence type="ECO:0000256" key="2">
    <source>
        <dbReference type="SAM" id="MobiDB-lite"/>
    </source>
</evidence>
<feature type="region of interest" description="Disordered" evidence="2">
    <location>
        <begin position="29"/>
        <end position="48"/>
    </location>
</feature>
<name>A0A9W4IFN2_9EURO</name>
<feature type="transmembrane region" description="Helical" evidence="3">
    <location>
        <begin position="160"/>
        <end position="184"/>
    </location>
</feature>
<evidence type="ECO:0000256" key="3">
    <source>
        <dbReference type="SAM" id="Phobius"/>
    </source>
</evidence>
<dbReference type="Proteomes" id="UP001152592">
    <property type="component" value="Unassembled WGS sequence"/>
</dbReference>
<protein>
    <recommendedName>
        <fullName evidence="4">Letm1 RBD domain-containing protein</fullName>
    </recommendedName>
</protein>
<organism evidence="5 6">
    <name type="scientific">Penicillium salamii</name>
    <dbReference type="NCBI Taxonomy" id="1612424"/>
    <lineage>
        <taxon>Eukaryota</taxon>
        <taxon>Fungi</taxon>
        <taxon>Dikarya</taxon>
        <taxon>Ascomycota</taxon>
        <taxon>Pezizomycotina</taxon>
        <taxon>Eurotiomycetes</taxon>
        <taxon>Eurotiomycetidae</taxon>
        <taxon>Eurotiales</taxon>
        <taxon>Aspergillaceae</taxon>
        <taxon>Penicillium</taxon>
    </lineage>
</organism>
<dbReference type="InterPro" id="IPR033122">
    <property type="entry name" value="LETM1-like_RBD"/>
</dbReference>
<comment type="caution">
    <text evidence="5">The sequence shown here is derived from an EMBL/GenBank/DDBJ whole genome shotgun (WGS) entry which is preliminary data.</text>
</comment>
<evidence type="ECO:0000313" key="5">
    <source>
        <dbReference type="EMBL" id="CAG8274627.1"/>
    </source>
</evidence>
<feature type="domain" description="Letm1 RBD" evidence="4">
    <location>
        <begin position="156"/>
        <end position="343"/>
    </location>
</feature>
<proteinExistence type="predicted"/>
<evidence type="ECO:0000259" key="4">
    <source>
        <dbReference type="PROSITE" id="PS51758"/>
    </source>
</evidence>
<sequence length="343" mass="37499">MACIIRGQRALPTQIQHLNRQVPILRYLSTSPQSGKPSPPTTVTVPPKTDLNAPISTLPIELITPPPVAASAGLADKLKRYVEFGRTYLTFYKTGLKNVYRNYRASLPLRSQLGLPAYIPISPPRNVSDSESSSKSKYSQLGRGQFQLVRRSARDVRRMIPFTLILIVCGEFTPLIVPIFGSAITPATCRVPSQVEKERVGAAKRKIAALRSAGLPVSVDAEQMGVLGKFADPAWVAHADAAEVLRACAVFGLVKSHDKTGGSLLTGLIYRPRLVRYAQYLAIDDAMVRAGGVAAMNATEVRIAVEERGGVDVSGAFDRKQAENLERRWLEQWLAARKNVQQA</sequence>